<proteinExistence type="predicted"/>
<evidence type="ECO:0000313" key="2">
    <source>
        <dbReference type="Proteomes" id="UP001177943"/>
    </source>
</evidence>
<reference evidence="1" key="1">
    <citation type="submission" date="2023-05" db="EMBL/GenBank/DDBJ databases">
        <title>Comparative genomics of Bacillaceae isolates and their secondary metabolite potential.</title>
        <authorList>
            <person name="Song L."/>
            <person name="Nielsen L.J."/>
            <person name="Mohite O."/>
            <person name="Xu X."/>
            <person name="Weber T."/>
            <person name="Kovacs A.T."/>
        </authorList>
    </citation>
    <scope>NUCLEOTIDE SEQUENCE</scope>
    <source>
        <strain evidence="1">B2_4</strain>
    </source>
</reference>
<dbReference type="Proteomes" id="UP001177943">
    <property type="component" value="Chromosome"/>
</dbReference>
<dbReference type="EMBL" id="CP126084">
    <property type="protein sequence ID" value="WHX49640.1"/>
    <property type="molecule type" value="Genomic_DNA"/>
</dbReference>
<accession>A0AA95IBK4</accession>
<dbReference type="AlphaFoldDB" id="A0AA95IBK4"/>
<name>A0AA95IBK4_9BACL</name>
<organism evidence="1 2">
    <name type="scientific">Paenibacillus woosongensis</name>
    <dbReference type="NCBI Taxonomy" id="307580"/>
    <lineage>
        <taxon>Bacteria</taxon>
        <taxon>Bacillati</taxon>
        <taxon>Bacillota</taxon>
        <taxon>Bacilli</taxon>
        <taxon>Bacillales</taxon>
        <taxon>Paenibacillaceae</taxon>
        <taxon>Paenibacillus</taxon>
    </lineage>
</organism>
<sequence length="52" mass="5877">MNIREFEAEYGKQWAALLRAALIFHCCREAVSSRFVPGAPFGYDGIINNSQQ</sequence>
<dbReference type="RefSeq" id="WP_283926836.1">
    <property type="nucleotide sequence ID" value="NZ_CP126084.1"/>
</dbReference>
<gene>
    <name evidence="1" type="ORF">QNH46_02850</name>
</gene>
<evidence type="ECO:0000313" key="1">
    <source>
        <dbReference type="EMBL" id="WHX49640.1"/>
    </source>
</evidence>
<dbReference type="KEGG" id="pwn:QNH46_02850"/>
<protein>
    <submittedName>
        <fullName evidence="1">Uncharacterized protein</fullName>
    </submittedName>
</protein>